<comment type="similarity">
    <text evidence="9 13">Belongs to the QueA family.</text>
</comment>
<dbReference type="FunFam" id="3.40.1780.10:FF:000001">
    <property type="entry name" value="S-adenosylmethionine:tRNA ribosyltransferase-isomerase"/>
    <property type="match status" value="1"/>
</dbReference>
<evidence type="ECO:0000256" key="8">
    <source>
        <dbReference type="ARBA" id="ARBA00052751"/>
    </source>
</evidence>
<dbReference type="UniPathway" id="UPA00392"/>
<evidence type="ECO:0000256" key="4">
    <source>
        <dbReference type="ARBA" id="ARBA00022490"/>
    </source>
</evidence>
<dbReference type="HOGENOM" id="CLU_039110_1_0_7"/>
<evidence type="ECO:0000256" key="3">
    <source>
        <dbReference type="ARBA" id="ARBA00011245"/>
    </source>
</evidence>
<protein>
    <recommendedName>
        <fullName evidence="11 13">S-adenosylmethionine:tRNA ribosyltransferase-isomerase</fullName>
        <ecNumber evidence="10 13">2.4.99.17</ecNumber>
    </recommendedName>
    <alternativeName>
        <fullName evidence="12 13">Queuosine biosynthesis protein QueA</fullName>
    </alternativeName>
</protein>
<dbReference type="InterPro" id="IPR042119">
    <property type="entry name" value="QueA_dom2"/>
</dbReference>
<sequence length="352" mass="38682">MYRLSDYCYNLPQERIAQTPCQQRDGSRLLRLDRKSGDVTHHGFQDLVTLLNPDDLLVINNTRVVPARLMGKKTTGGVIEVMIVDYAAGLNCLAGNGYFQCDCLVRASKSPKIGAVLELGDEITARVQARKGGLFELKFSCAGDVVQAIKRHGQLPLPPYIHRTNGLEPGDETDYQTVYAANEGAVAAPTAGLHFTDTLMETLRAKGIEFCEITLHVGYGTFVPVRVDDIREHQIHRESFEISEAAAAAVNRAKKAGRRVVAVGTTSVRTLEYGADETGLIHPGSGVCDLFIYPGYRFKLIDAMITNFHLPESTLLMLVSAFAGKDPIFRAYGAAIQSNYRFFSYGDAMLID</sequence>
<dbReference type="Pfam" id="PF02547">
    <property type="entry name" value="Queuosine_synth"/>
    <property type="match status" value="1"/>
</dbReference>
<evidence type="ECO:0000256" key="2">
    <source>
        <dbReference type="ARBA" id="ARBA00004691"/>
    </source>
</evidence>
<dbReference type="Proteomes" id="UP000000442">
    <property type="component" value="Chromosome"/>
</dbReference>
<dbReference type="GO" id="GO:0008616">
    <property type="term" value="P:tRNA queuosine(34) biosynthetic process"/>
    <property type="evidence" value="ECO:0007669"/>
    <property type="project" value="UniProtKB-UniRule"/>
</dbReference>
<evidence type="ECO:0000256" key="5">
    <source>
        <dbReference type="ARBA" id="ARBA00022679"/>
    </source>
</evidence>
<dbReference type="InterPro" id="IPR003699">
    <property type="entry name" value="QueA"/>
</dbReference>
<evidence type="ECO:0000256" key="1">
    <source>
        <dbReference type="ARBA" id="ARBA00004496"/>
    </source>
</evidence>
<comment type="catalytic activity">
    <reaction evidence="8 13">
        <text>7-aminomethyl-7-carbaguanosine(34) in tRNA + S-adenosyl-L-methionine = epoxyqueuosine(34) in tRNA + adenine + L-methionine + 2 H(+)</text>
        <dbReference type="Rhea" id="RHEA:32155"/>
        <dbReference type="Rhea" id="RHEA-COMP:10342"/>
        <dbReference type="Rhea" id="RHEA-COMP:18582"/>
        <dbReference type="ChEBI" id="CHEBI:15378"/>
        <dbReference type="ChEBI" id="CHEBI:16708"/>
        <dbReference type="ChEBI" id="CHEBI:57844"/>
        <dbReference type="ChEBI" id="CHEBI:59789"/>
        <dbReference type="ChEBI" id="CHEBI:82833"/>
        <dbReference type="ChEBI" id="CHEBI:194443"/>
        <dbReference type="EC" id="2.4.99.17"/>
    </reaction>
</comment>
<dbReference type="Gene3D" id="2.40.10.240">
    <property type="entry name" value="QueA-like"/>
    <property type="match status" value="1"/>
</dbReference>
<keyword evidence="7 13" id="KW-0671">Queuosine biosynthesis</keyword>
<dbReference type="SUPFAM" id="SSF111337">
    <property type="entry name" value="QueA-like"/>
    <property type="match status" value="1"/>
</dbReference>
<dbReference type="Gene3D" id="3.40.1780.10">
    <property type="entry name" value="QueA-like"/>
    <property type="match status" value="1"/>
</dbReference>
<evidence type="ECO:0000256" key="12">
    <source>
        <dbReference type="ARBA" id="ARBA00076160"/>
    </source>
</evidence>
<dbReference type="EMBL" id="CP001087">
    <property type="protein sequence ID" value="ACN16223.1"/>
    <property type="molecule type" value="Genomic_DNA"/>
</dbReference>
<dbReference type="InterPro" id="IPR036100">
    <property type="entry name" value="QueA_sf"/>
</dbReference>
<evidence type="ECO:0000256" key="9">
    <source>
        <dbReference type="ARBA" id="ARBA00061210"/>
    </source>
</evidence>
<proteinExistence type="inferred from homology"/>
<keyword evidence="15" id="KW-1185">Reference proteome</keyword>
<dbReference type="PANTHER" id="PTHR30307:SF0">
    <property type="entry name" value="S-ADENOSYLMETHIONINE:TRNA RIBOSYLTRANSFERASE-ISOMERASE"/>
    <property type="match status" value="1"/>
</dbReference>
<evidence type="ECO:0000256" key="6">
    <source>
        <dbReference type="ARBA" id="ARBA00022691"/>
    </source>
</evidence>
<keyword evidence="14" id="KW-0413">Isomerase</keyword>
<evidence type="ECO:0000256" key="11">
    <source>
        <dbReference type="ARBA" id="ARBA00069325"/>
    </source>
</evidence>
<evidence type="ECO:0000256" key="13">
    <source>
        <dbReference type="HAMAP-Rule" id="MF_00113"/>
    </source>
</evidence>
<comment type="pathway">
    <text evidence="2 13">tRNA modification; tRNA-queuosine biosynthesis.</text>
</comment>
<dbReference type="NCBIfam" id="TIGR00113">
    <property type="entry name" value="queA"/>
    <property type="match status" value="1"/>
</dbReference>
<evidence type="ECO:0000313" key="14">
    <source>
        <dbReference type="EMBL" id="ACN16223.1"/>
    </source>
</evidence>
<dbReference type="HAMAP" id="MF_00113">
    <property type="entry name" value="QueA"/>
    <property type="match status" value="1"/>
</dbReference>
<dbReference type="PANTHER" id="PTHR30307">
    <property type="entry name" value="S-ADENOSYLMETHIONINE:TRNA RIBOSYLTRANSFERASE-ISOMERASE"/>
    <property type="match status" value="1"/>
</dbReference>
<comment type="subcellular location">
    <subcellularLocation>
        <location evidence="1 13">Cytoplasm</location>
    </subcellularLocation>
</comment>
<reference evidence="14 15" key="1">
    <citation type="journal article" date="2009" name="Environ. Microbiol.">
        <title>Genome sequence of Desulfobacterium autotrophicum HRM2, a marine sulfate reducer oxidizing organic carbon completely to carbon dioxide.</title>
        <authorList>
            <person name="Strittmatter A.W."/>
            <person name="Liesegang H."/>
            <person name="Rabus R."/>
            <person name="Decker I."/>
            <person name="Amann J."/>
            <person name="Andres S."/>
            <person name="Henne A."/>
            <person name="Fricke W.F."/>
            <person name="Martinez-Arias R."/>
            <person name="Bartels D."/>
            <person name="Goesmann A."/>
            <person name="Krause L."/>
            <person name="Puehler A."/>
            <person name="Klenk H.P."/>
            <person name="Richter M."/>
            <person name="Schuler M."/>
            <person name="Gloeckner F.O."/>
            <person name="Meyerdierks A."/>
            <person name="Gottschalk G."/>
            <person name="Amann R."/>
        </authorList>
    </citation>
    <scope>NUCLEOTIDE SEQUENCE [LARGE SCALE GENOMIC DNA]</scope>
    <source>
        <strain evidence="15">ATCC 43914 / DSM 3382 / HRM2</strain>
    </source>
</reference>
<comment type="function">
    <text evidence="13">Transfers and isomerizes the ribose moiety from AdoMet to the 7-aminomethyl group of 7-deazaguanine (preQ1-tRNA) to give epoxyqueuosine (oQ-tRNA).</text>
</comment>
<accession>C0QKY3</accession>
<keyword evidence="4 13" id="KW-0963">Cytoplasm</keyword>
<dbReference type="GO" id="GO:0005737">
    <property type="term" value="C:cytoplasm"/>
    <property type="evidence" value="ECO:0007669"/>
    <property type="project" value="UniProtKB-SubCell"/>
</dbReference>
<evidence type="ECO:0000256" key="7">
    <source>
        <dbReference type="ARBA" id="ARBA00022785"/>
    </source>
</evidence>
<dbReference type="EC" id="2.4.99.17" evidence="10 13"/>
<organism evidence="14 15">
    <name type="scientific">Desulforapulum autotrophicum (strain ATCC 43914 / DSM 3382 / VKM B-1955 / HRM2)</name>
    <name type="common">Desulfobacterium autotrophicum</name>
    <dbReference type="NCBI Taxonomy" id="177437"/>
    <lineage>
        <taxon>Bacteria</taxon>
        <taxon>Pseudomonadati</taxon>
        <taxon>Thermodesulfobacteriota</taxon>
        <taxon>Desulfobacteria</taxon>
        <taxon>Desulfobacterales</taxon>
        <taxon>Desulfobacteraceae</taxon>
        <taxon>Desulforapulum</taxon>
    </lineage>
</organism>
<comment type="subunit">
    <text evidence="3 13">Monomer.</text>
</comment>
<name>C0QKY3_DESAH</name>
<keyword evidence="6 13" id="KW-0949">S-adenosyl-L-methionine</keyword>
<evidence type="ECO:0000313" key="15">
    <source>
        <dbReference type="Proteomes" id="UP000000442"/>
    </source>
</evidence>
<dbReference type="RefSeq" id="WP_015904985.1">
    <property type="nucleotide sequence ID" value="NC_012108.1"/>
</dbReference>
<keyword evidence="5 13" id="KW-0808">Transferase</keyword>
<dbReference type="eggNOG" id="COG0809">
    <property type="taxonomic scope" value="Bacteria"/>
</dbReference>
<dbReference type="NCBIfam" id="NF001140">
    <property type="entry name" value="PRK00147.1"/>
    <property type="match status" value="1"/>
</dbReference>
<dbReference type="KEGG" id="dat:HRM2_31400"/>
<dbReference type="STRING" id="177437.HRM2_31400"/>
<gene>
    <name evidence="13 14" type="primary">queA</name>
    <name evidence="14" type="ordered locus">HRM2_31400</name>
</gene>
<dbReference type="GO" id="GO:0051075">
    <property type="term" value="F:S-adenosylmethionine:tRNA ribosyltransferase-isomerase activity"/>
    <property type="evidence" value="ECO:0007669"/>
    <property type="project" value="UniProtKB-EC"/>
</dbReference>
<evidence type="ECO:0000256" key="10">
    <source>
        <dbReference type="ARBA" id="ARBA00066503"/>
    </source>
</evidence>
<dbReference type="AlphaFoldDB" id="C0QKY3"/>
<dbReference type="InterPro" id="IPR042118">
    <property type="entry name" value="QueA_dom1"/>
</dbReference>
<dbReference type="OrthoDB" id="9805933at2"/>